<dbReference type="Proteomes" id="UP000001055">
    <property type="component" value="Unassembled WGS sequence"/>
</dbReference>
<evidence type="ECO:0000313" key="3">
    <source>
        <dbReference type="Proteomes" id="UP000001055"/>
    </source>
</evidence>
<gene>
    <name evidence="2" type="ORF">SNOG_08209</name>
</gene>
<keyword evidence="1" id="KW-0732">Signal</keyword>
<dbReference type="GeneID" id="5975429"/>
<name>Q0UJ55_PHANO</name>
<accession>Q0UJ55</accession>
<dbReference type="AlphaFoldDB" id="Q0UJ55"/>
<dbReference type="EMBL" id="CH445336">
    <property type="protein sequence ID" value="EAT84485.1"/>
    <property type="molecule type" value="Genomic_DNA"/>
</dbReference>
<feature type="chain" id="PRO_5004178008" evidence="1">
    <location>
        <begin position="20"/>
        <end position="102"/>
    </location>
</feature>
<dbReference type="VEuPathDB" id="FungiDB:JI435_428550"/>
<organism evidence="2 3">
    <name type="scientific">Phaeosphaeria nodorum (strain SN15 / ATCC MYA-4574 / FGSC 10173)</name>
    <name type="common">Glume blotch fungus</name>
    <name type="synonym">Parastagonospora nodorum</name>
    <dbReference type="NCBI Taxonomy" id="321614"/>
    <lineage>
        <taxon>Eukaryota</taxon>
        <taxon>Fungi</taxon>
        <taxon>Dikarya</taxon>
        <taxon>Ascomycota</taxon>
        <taxon>Pezizomycotina</taxon>
        <taxon>Dothideomycetes</taxon>
        <taxon>Pleosporomycetidae</taxon>
        <taxon>Pleosporales</taxon>
        <taxon>Pleosporineae</taxon>
        <taxon>Phaeosphaeriaceae</taxon>
        <taxon>Parastagonospora</taxon>
    </lineage>
</organism>
<sequence>MRLSSTLVGLFMLARPILAKDPPKMIPGWKCRDYDFKCLDGAQIGYCMDKGWHTSEARVGPYAKIYLDRVGMVYHFFDYWVFQILECTGTDWSVFCVLLVIY</sequence>
<dbReference type="KEGG" id="pno:SNOG_08209"/>
<feature type="signal peptide" evidence="1">
    <location>
        <begin position="1"/>
        <end position="19"/>
    </location>
</feature>
<dbReference type="RefSeq" id="XP_001798531.1">
    <property type="nucleotide sequence ID" value="XM_001798479.1"/>
</dbReference>
<reference evidence="3" key="1">
    <citation type="journal article" date="2007" name="Plant Cell">
        <title>Dothideomycete-plant interactions illuminated by genome sequencing and EST analysis of the wheat pathogen Stagonospora nodorum.</title>
        <authorList>
            <person name="Hane J.K."/>
            <person name="Lowe R.G."/>
            <person name="Solomon P.S."/>
            <person name="Tan K.C."/>
            <person name="Schoch C.L."/>
            <person name="Spatafora J.W."/>
            <person name="Crous P.W."/>
            <person name="Kodira C."/>
            <person name="Birren B.W."/>
            <person name="Galagan J.E."/>
            <person name="Torriani S.F."/>
            <person name="McDonald B.A."/>
            <person name="Oliver R.P."/>
        </authorList>
    </citation>
    <scope>NUCLEOTIDE SEQUENCE [LARGE SCALE GENOMIC DNA]</scope>
    <source>
        <strain evidence="3">SN15 / ATCC MYA-4574 / FGSC 10173</strain>
    </source>
</reference>
<proteinExistence type="predicted"/>
<evidence type="ECO:0000256" key="1">
    <source>
        <dbReference type="SAM" id="SignalP"/>
    </source>
</evidence>
<evidence type="ECO:0000313" key="2">
    <source>
        <dbReference type="EMBL" id="EAT84485.1"/>
    </source>
</evidence>
<protein>
    <submittedName>
        <fullName evidence="2">Uncharacterized protein</fullName>
    </submittedName>
</protein>
<dbReference type="InParanoid" id="Q0UJ55"/>